<feature type="domain" description="Treble clef zinc finger" evidence="1">
    <location>
        <begin position="37"/>
        <end position="98"/>
    </location>
</feature>
<evidence type="ECO:0000259" key="1">
    <source>
        <dbReference type="Pfam" id="PF14311"/>
    </source>
</evidence>
<sequence>MAERVQTWWARRQWSKGLDVPYAVGAYRDAWAAYPALIRQYHPDLNAGIALSQVPPAADVLLLWQCDAGHRFAATPEEQRLRPGRERRRSAWCPECSEQANPRRAVALPMRASVDAPAVTAAAVLRPRHRPAAPPLCAKTPDVPVGTAFTSSCAPAPASAVEDRIRSDLRERLSLDQGLNAVRVAKPFFQHLEVWPDFVFAELRVAVEYDTIGRHGLEHVGKREIADRRKDRALRTAGWEVIRLRTSALEPLGPNDLQLSAWNGRTLDRLIDAMRSIRGALLVDAYVL</sequence>
<organism evidence="2 3">
    <name type="scientific">Microbacterium testaceum</name>
    <name type="common">Aureobacterium testaceum</name>
    <name type="synonym">Brevibacterium testaceum</name>
    <dbReference type="NCBI Taxonomy" id="2033"/>
    <lineage>
        <taxon>Bacteria</taxon>
        <taxon>Bacillati</taxon>
        <taxon>Actinomycetota</taxon>
        <taxon>Actinomycetes</taxon>
        <taxon>Micrococcales</taxon>
        <taxon>Microbacteriaceae</taxon>
        <taxon>Microbacterium</taxon>
    </lineage>
</organism>
<evidence type="ECO:0000313" key="2">
    <source>
        <dbReference type="EMBL" id="PVE70483.1"/>
    </source>
</evidence>
<proteinExistence type="predicted"/>
<gene>
    <name evidence="2" type="ORF">DC432_10245</name>
</gene>
<reference evidence="2 3" key="1">
    <citation type="submission" date="2018-04" db="EMBL/GenBank/DDBJ databases">
        <authorList>
            <person name="Go L.Y."/>
            <person name="Mitchell J.A."/>
        </authorList>
    </citation>
    <scope>NUCLEOTIDE SEQUENCE [LARGE SCALE GENOMIC DNA]</scope>
    <source>
        <strain evidence="2 3">TPD7010</strain>
    </source>
</reference>
<protein>
    <recommendedName>
        <fullName evidence="1">Treble clef zinc finger domain-containing protein</fullName>
    </recommendedName>
</protein>
<dbReference type="AlphaFoldDB" id="A0A2T7WGH0"/>
<accession>A0A2T7WGH0</accession>
<dbReference type="Pfam" id="PF14311">
    <property type="entry name" value="DUF4379"/>
    <property type="match status" value="1"/>
</dbReference>
<comment type="caution">
    <text evidence="2">The sequence shown here is derived from an EMBL/GenBank/DDBJ whole genome shotgun (WGS) entry which is preliminary data.</text>
</comment>
<dbReference type="Proteomes" id="UP000244649">
    <property type="component" value="Unassembled WGS sequence"/>
</dbReference>
<evidence type="ECO:0000313" key="3">
    <source>
        <dbReference type="Proteomes" id="UP000244649"/>
    </source>
</evidence>
<name>A0A2T7WGH0_MICTE</name>
<dbReference type="InterPro" id="IPR025487">
    <property type="entry name" value="DUF4379"/>
</dbReference>
<dbReference type="EMBL" id="QDFT01000023">
    <property type="protein sequence ID" value="PVE70483.1"/>
    <property type="molecule type" value="Genomic_DNA"/>
</dbReference>